<dbReference type="EMBL" id="BMAO01037122">
    <property type="protein sequence ID" value="GFR15445.1"/>
    <property type="molecule type" value="Genomic_DNA"/>
</dbReference>
<dbReference type="OrthoDB" id="6433096at2759"/>
<comment type="caution">
    <text evidence="1">The sequence shown here is derived from an EMBL/GenBank/DDBJ whole genome shotgun (WGS) entry which is preliminary data.</text>
</comment>
<evidence type="ECO:0000313" key="1">
    <source>
        <dbReference type="EMBL" id="GFR15445.1"/>
    </source>
</evidence>
<reference evidence="1" key="1">
    <citation type="submission" date="2020-07" db="EMBL/GenBank/DDBJ databases">
        <title>Multicomponent nature underlies the extraordinary mechanical properties of spider dragline silk.</title>
        <authorList>
            <person name="Kono N."/>
            <person name="Nakamura H."/>
            <person name="Mori M."/>
            <person name="Yoshida Y."/>
            <person name="Ohtoshi R."/>
            <person name="Malay A.D."/>
            <person name="Moran D.A.P."/>
            <person name="Tomita M."/>
            <person name="Numata K."/>
            <person name="Arakawa K."/>
        </authorList>
    </citation>
    <scope>NUCLEOTIDE SEQUENCE</scope>
</reference>
<dbReference type="Proteomes" id="UP000887116">
    <property type="component" value="Unassembled WGS sequence"/>
</dbReference>
<evidence type="ECO:0000313" key="2">
    <source>
        <dbReference type="Proteomes" id="UP000887116"/>
    </source>
</evidence>
<dbReference type="AlphaFoldDB" id="A0A8X6LMP4"/>
<sequence length="108" mass="12983">MSEYSDKSEKVYIGRSRNPHCSTCVCPKETKIQSKVVVKSRPQRYRRSPPLFSNKKCICDCHFPYDDEYDIDENFYQTKEQVTISPTRIERRVHSDHKYGLLENWFKR</sequence>
<proteinExistence type="predicted"/>
<protein>
    <submittedName>
        <fullName evidence="1">Uncharacterized protein</fullName>
    </submittedName>
</protein>
<name>A0A8X6LMP4_TRICU</name>
<gene>
    <name evidence="1" type="primary">AVEN_174790_1</name>
    <name evidence="1" type="ORF">TNCT_33061</name>
</gene>
<organism evidence="1 2">
    <name type="scientific">Trichonephila clavata</name>
    <name type="common">Joro spider</name>
    <name type="synonym">Nephila clavata</name>
    <dbReference type="NCBI Taxonomy" id="2740835"/>
    <lineage>
        <taxon>Eukaryota</taxon>
        <taxon>Metazoa</taxon>
        <taxon>Ecdysozoa</taxon>
        <taxon>Arthropoda</taxon>
        <taxon>Chelicerata</taxon>
        <taxon>Arachnida</taxon>
        <taxon>Araneae</taxon>
        <taxon>Araneomorphae</taxon>
        <taxon>Entelegynae</taxon>
        <taxon>Araneoidea</taxon>
        <taxon>Nephilidae</taxon>
        <taxon>Trichonephila</taxon>
    </lineage>
</organism>
<accession>A0A8X6LMP4</accession>
<keyword evidence="2" id="KW-1185">Reference proteome</keyword>